<dbReference type="InterPro" id="IPR052252">
    <property type="entry name" value="CEMIP/CEMIP2"/>
</dbReference>
<evidence type="ECO:0000256" key="2">
    <source>
        <dbReference type="ARBA" id="ARBA00022475"/>
    </source>
</evidence>
<dbReference type="PANTHER" id="PTHR15535:SF17">
    <property type="entry name" value="TRANSMEMBRANE PROTEIN"/>
    <property type="match status" value="1"/>
</dbReference>
<dbReference type="EMBL" id="JBAMIC010000012">
    <property type="protein sequence ID" value="KAK7098383.1"/>
    <property type="molecule type" value="Genomic_DNA"/>
</dbReference>
<dbReference type="Gene3D" id="2.160.20.10">
    <property type="entry name" value="Single-stranded right-handed beta-helix, Pectin lyase-like"/>
    <property type="match status" value="1"/>
</dbReference>
<dbReference type="Pfam" id="PF24606">
    <property type="entry name" value="CEMIP_beta-hel"/>
    <property type="match status" value="1"/>
</dbReference>
<sequence>MPFPCARSRCLPSTLLLLAVLVYYPGWVSTVTSCPWDETGLLLWSEASSWQNGSVPAENEQVVIPSGRRVLLDVQPVVLTSLTIESGAALIWGNVAGLTLTTQYVLVDGEFHMGSASCRLKESAAIKLTGRSNSNIFMLDEENDEIRKVILARENATLEIHGMRKTSWTRLAQTIKPISHYPCAFVYDHSDHEVNAFAKERTKGLHIIVWNEDGTLYDFTRLQVFTPLKKFITSLPNGKVIGMYAVGDGICCRNKKKADFATLEDVIVNDLGGDVITKVGKEDSYSLLTQKGNKNTTQEHHLIKGQKSKYIEQKEEYLQLPLWEKQRDFQVAKSAKTTHQFFRVLTTHVAYPILELADTVRGWLPGDKILVTSTDYDWALAETRDVIHCHGECSDSQIRVNQTFYYTHYGNFTLNVDERAEVALLSRNIVIEGVVENECYAKDKVGIKRCKRFGGDTFGGHIKVLRGHASAHVQGAELYHMGQQGVLGSYPLHFHMCDDAKGSWFRDNSIHHSFQRCITVHGTDNVEISGNVCYDHLGHGYFLEDSVEQNNVLDGNLGLGTKNGALIMSDSTKEWCKEDLPGKTDFTVNCELVLSVASSYYTHIMQTLPAVSYTNANMSSVTGWGNSSVGSGAGFKTNCRYRRGFDPHVRRGINFPESTLCRLSSVSEHPRVQACAR</sequence>
<proteinExistence type="predicted"/>
<dbReference type="InterPro" id="IPR011050">
    <property type="entry name" value="Pectin_lyase_fold/virulence"/>
</dbReference>
<dbReference type="Proteomes" id="UP001374579">
    <property type="component" value="Unassembled WGS sequence"/>
</dbReference>
<reference evidence="6 7" key="1">
    <citation type="submission" date="2024-02" db="EMBL/GenBank/DDBJ databases">
        <title>Chromosome-scale genome assembly of the rough periwinkle Littorina saxatilis.</title>
        <authorList>
            <person name="De Jode A."/>
            <person name="Faria R."/>
            <person name="Formenti G."/>
            <person name="Sims Y."/>
            <person name="Smith T.P."/>
            <person name="Tracey A."/>
            <person name="Wood J.M.D."/>
            <person name="Zagrodzka Z.B."/>
            <person name="Johannesson K."/>
            <person name="Butlin R.K."/>
            <person name="Leder E.H."/>
        </authorList>
    </citation>
    <scope>NUCLEOTIDE SEQUENCE [LARGE SCALE GENOMIC DNA]</scope>
    <source>
        <strain evidence="6">Snail1</strain>
        <tissue evidence="6">Muscle</tissue>
    </source>
</reference>
<dbReference type="InterPro" id="IPR012334">
    <property type="entry name" value="Pectin_lyas_fold"/>
</dbReference>
<feature type="domain" description="G8" evidence="5">
    <location>
        <begin position="48"/>
        <end position="173"/>
    </location>
</feature>
<comment type="caution">
    <text evidence="6">The sequence shown here is derived from an EMBL/GenBank/DDBJ whole genome shotgun (WGS) entry which is preliminary data.</text>
</comment>
<accession>A0AAN9B3W7</accession>
<keyword evidence="7" id="KW-1185">Reference proteome</keyword>
<keyword evidence="2" id="KW-1003">Cell membrane</keyword>
<comment type="subcellular location">
    <subcellularLocation>
        <location evidence="1">Cell membrane</location>
    </subcellularLocation>
</comment>
<keyword evidence="3" id="KW-0325">Glycoprotein</keyword>
<evidence type="ECO:0000259" key="5">
    <source>
        <dbReference type="PROSITE" id="PS51484"/>
    </source>
</evidence>
<dbReference type="InterPro" id="IPR055401">
    <property type="entry name" value="CEMIP_beta-hel_dom"/>
</dbReference>
<dbReference type="InterPro" id="IPR019316">
    <property type="entry name" value="G8_domain"/>
</dbReference>
<evidence type="ECO:0000256" key="1">
    <source>
        <dbReference type="ARBA" id="ARBA00004236"/>
    </source>
</evidence>
<dbReference type="GO" id="GO:0005886">
    <property type="term" value="C:plasma membrane"/>
    <property type="evidence" value="ECO:0007669"/>
    <property type="project" value="UniProtKB-SubCell"/>
</dbReference>
<dbReference type="SMART" id="SM01225">
    <property type="entry name" value="G8"/>
    <property type="match status" value="1"/>
</dbReference>
<evidence type="ECO:0000313" key="6">
    <source>
        <dbReference type="EMBL" id="KAK7098383.1"/>
    </source>
</evidence>
<evidence type="ECO:0000313" key="7">
    <source>
        <dbReference type="Proteomes" id="UP001374579"/>
    </source>
</evidence>
<protein>
    <recommendedName>
        <fullName evidence="5">G8 domain-containing protein</fullName>
    </recommendedName>
</protein>
<keyword evidence="4" id="KW-0732">Signal</keyword>
<gene>
    <name evidence="6" type="ORF">V1264_002694</name>
</gene>
<evidence type="ECO:0000256" key="3">
    <source>
        <dbReference type="ARBA" id="ARBA00023180"/>
    </source>
</evidence>
<dbReference type="SUPFAM" id="SSF51126">
    <property type="entry name" value="Pectin lyase-like"/>
    <property type="match status" value="1"/>
</dbReference>
<keyword evidence="2" id="KW-0472">Membrane</keyword>
<dbReference type="Pfam" id="PF10162">
    <property type="entry name" value="G8"/>
    <property type="match status" value="1"/>
</dbReference>
<name>A0AAN9B3W7_9CAEN</name>
<dbReference type="PROSITE" id="PS51484">
    <property type="entry name" value="G8"/>
    <property type="match status" value="1"/>
</dbReference>
<feature type="chain" id="PRO_5042974967" description="G8 domain-containing protein" evidence="4">
    <location>
        <begin position="31"/>
        <end position="677"/>
    </location>
</feature>
<feature type="signal peptide" evidence="4">
    <location>
        <begin position="1"/>
        <end position="30"/>
    </location>
</feature>
<dbReference type="PANTHER" id="PTHR15535">
    <property type="entry name" value="TRANSMEMBRANE PROTEIN 2-RELATED"/>
    <property type="match status" value="1"/>
</dbReference>
<organism evidence="6 7">
    <name type="scientific">Littorina saxatilis</name>
    <dbReference type="NCBI Taxonomy" id="31220"/>
    <lineage>
        <taxon>Eukaryota</taxon>
        <taxon>Metazoa</taxon>
        <taxon>Spiralia</taxon>
        <taxon>Lophotrochozoa</taxon>
        <taxon>Mollusca</taxon>
        <taxon>Gastropoda</taxon>
        <taxon>Caenogastropoda</taxon>
        <taxon>Littorinimorpha</taxon>
        <taxon>Littorinoidea</taxon>
        <taxon>Littorinidae</taxon>
        <taxon>Littorina</taxon>
    </lineage>
</organism>
<evidence type="ECO:0000256" key="4">
    <source>
        <dbReference type="SAM" id="SignalP"/>
    </source>
</evidence>
<dbReference type="PROSITE" id="PS51257">
    <property type="entry name" value="PROKAR_LIPOPROTEIN"/>
    <property type="match status" value="1"/>
</dbReference>
<dbReference type="AlphaFoldDB" id="A0AAN9B3W7"/>